<keyword evidence="1" id="KW-0238">DNA-binding</keyword>
<dbReference type="AlphaFoldDB" id="N9W9C1"/>
<reference evidence="3 4" key="1">
    <citation type="submission" date="2013-01" db="EMBL/GenBank/DDBJ databases">
        <title>The Genome Sequence of Clostridium colicanis 209318.</title>
        <authorList>
            <consortium name="The Broad Institute Genome Sequencing Platform"/>
            <person name="Earl A."/>
            <person name="Ward D."/>
            <person name="Feldgarden M."/>
            <person name="Gevers D."/>
            <person name="Courvalin P."/>
            <person name="Lambert T."/>
            <person name="Walker B."/>
            <person name="Young S.K."/>
            <person name="Zeng Q."/>
            <person name="Gargeya S."/>
            <person name="Fitzgerald M."/>
            <person name="Haas B."/>
            <person name="Abouelleil A."/>
            <person name="Alvarado L."/>
            <person name="Arachchi H.M."/>
            <person name="Berlin A.M."/>
            <person name="Chapman S.B."/>
            <person name="Dewar J."/>
            <person name="Goldberg J."/>
            <person name="Griggs A."/>
            <person name="Gujja S."/>
            <person name="Hansen M."/>
            <person name="Howarth C."/>
            <person name="Imamovic A."/>
            <person name="Larimer J."/>
            <person name="McCowan C."/>
            <person name="Murphy C."/>
            <person name="Neiman D."/>
            <person name="Pearson M."/>
            <person name="Priest M."/>
            <person name="Roberts A."/>
            <person name="Saif S."/>
            <person name="Shea T."/>
            <person name="Sisk P."/>
            <person name="Sykes S."/>
            <person name="Wortman J."/>
            <person name="Nusbaum C."/>
            <person name="Birren B."/>
        </authorList>
    </citation>
    <scope>NUCLEOTIDE SEQUENCE [LARGE SCALE GENOMIC DNA]</scope>
    <source>
        <strain evidence="3 4">209318</strain>
    </source>
</reference>
<evidence type="ECO:0000259" key="2">
    <source>
        <dbReference type="Pfam" id="PF07282"/>
    </source>
</evidence>
<dbReference type="InterPro" id="IPR010095">
    <property type="entry name" value="Cas12f1-like_TNB"/>
</dbReference>
<gene>
    <name evidence="3" type="ORF">HMPREF1092_03235</name>
</gene>
<evidence type="ECO:0000256" key="1">
    <source>
        <dbReference type="ARBA" id="ARBA00023125"/>
    </source>
</evidence>
<protein>
    <recommendedName>
        <fullName evidence="2">Cas12f1-like TNB domain-containing protein</fullName>
    </recommendedName>
</protein>
<sequence>MFEYKAEWYGRNIIIAPIDYASSQLCFCCDYKNKEVKNLSLRKWTCSNCETEYDKYINTSINLERLIA</sequence>
<evidence type="ECO:0000313" key="3">
    <source>
        <dbReference type="EMBL" id="ENY99494.1"/>
    </source>
</evidence>
<evidence type="ECO:0000313" key="4">
    <source>
        <dbReference type="Proteomes" id="UP000013097"/>
    </source>
</evidence>
<dbReference type="EMBL" id="AGYT01000021">
    <property type="protein sequence ID" value="ENY99494.1"/>
    <property type="molecule type" value="Genomic_DNA"/>
</dbReference>
<accession>N9W9C1</accession>
<organism evidence="3 4">
    <name type="scientific">Clostridium thermobutyricum</name>
    <dbReference type="NCBI Taxonomy" id="29372"/>
    <lineage>
        <taxon>Bacteria</taxon>
        <taxon>Bacillati</taxon>
        <taxon>Bacillota</taxon>
        <taxon>Clostridia</taxon>
        <taxon>Eubacteriales</taxon>
        <taxon>Clostridiaceae</taxon>
        <taxon>Clostridium</taxon>
    </lineage>
</organism>
<name>N9W9C1_9CLOT</name>
<dbReference type="PATRIC" id="fig|999411.4.peg.3150"/>
<keyword evidence="4" id="KW-1185">Reference proteome</keyword>
<dbReference type="HOGENOM" id="CLU_032903_10_4_9"/>
<dbReference type="GO" id="GO:0003677">
    <property type="term" value="F:DNA binding"/>
    <property type="evidence" value="ECO:0007669"/>
    <property type="project" value="UniProtKB-KW"/>
</dbReference>
<dbReference type="eggNOG" id="COG0675">
    <property type="taxonomic scope" value="Bacteria"/>
</dbReference>
<dbReference type="Proteomes" id="UP000013097">
    <property type="component" value="Unassembled WGS sequence"/>
</dbReference>
<dbReference type="Pfam" id="PF07282">
    <property type="entry name" value="Cas12f1-like_TNB"/>
    <property type="match status" value="1"/>
</dbReference>
<proteinExistence type="predicted"/>
<comment type="caution">
    <text evidence="3">The sequence shown here is derived from an EMBL/GenBank/DDBJ whole genome shotgun (WGS) entry which is preliminary data.</text>
</comment>
<feature type="domain" description="Cas12f1-like TNB" evidence="2">
    <location>
        <begin position="1"/>
        <end position="63"/>
    </location>
</feature>